<dbReference type="Gene3D" id="3.30.450.20">
    <property type="entry name" value="PAS domain"/>
    <property type="match status" value="1"/>
</dbReference>
<dbReference type="Pfam" id="PF25601">
    <property type="entry name" value="AAA_lid_14"/>
    <property type="match status" value="1"/>
</dbReference>
<dbReference type="RefSeq" id="WP_132965767.1">
    <property type="nucleotide sequence ID" value="NZ_LEKL01000026.1"/>
</dbReference>
<keyword evidence="1" id="KW-0547">Nucleotide-binding</keyword>
<dbReference type="InterPro" id="IPR002078">
    <property type="entry name" value="Sigma_54_int"/>
</dbReference>
<feature type="domain" description="Sigma-54 factor interaction" evidence="3">
    <location>
        <begin position="324"/>
        <end position="551"/>
    </location>
</feature>
<dbReference type="Gene3D" id="1.10.8.60">
    <property type="match status" value="1"/>
</dbReference>
<dbReference type="CDD" id="cd00009">
    <property type="entry name" value="AAA"/>
    <property type="match status" value="1"/>
</dbReference>
<dbReference type="PROSITE" id="PS00676">
    <property type="entry name" value="SIGMA54_INTERACT_2"/>
    <property type="match status" value="1"/>
</dbReference>
<dbReference type="PANTHER" id="PTHR32071:SF57">
    <property type="entry name" value="C4-DICARBOXYLATE TRANSPORT TRANSCRIPTIONAL REGULATORY PROTEIN DCTD"/>
    <property type="match status" value="1"/>
</dbReference>
<dbReference type="Pfam" id="PF06506">
    <property type="entry name" value="PrpR_N"/>
    <property type="match status" value="1"/>
</dbReference>
<dbReference type="PANTHER" id="PTHR32071">
    <property type="entry name" value="TRANSCRIPTIONAL REGULATORY PROTEIN"/>
    <property type="match status" value="1"/>
</dbReference>
<protein>
    <submittedName>
        <fullName evidence="4">Transcriptional regulator</fullName>
    </submittedName>
</protein>
<dbReference type="EMBL" id="VDGV01000078">
    <property type="protein sequence ID" value="TNG90793.1"/>
    <property type="molecule type" value="Genomic_DNA"/>
</dbReference>
<dbReference type="PROSITE" id="PS50045">
    <property type="entry name" value="SIGMA54_INTERACT_4"/>
    <property type="match status" value="1"/>
</dbReference>
<dbReference type="InterPro" id="IPR000014">
    <property type="entry name" value="PAS"/>
</dbReference>
<accession>A0ABY2XTB1</accession>
<dbReference type="Proteomes" id="UP000305526">
    <property type="component" value="Unassembled WGS sequence"/>
</dbReference>
<dbReference type="Gene3D" id="3.40.50.10660">
    <property type="entry name" value="PrpR receptor domain-like"/>
    <property type="match status" value="1"/>
</dbReference>
<evidence type="ECO:0000313" key="5">
    <source>
        <dbReference type="Proteomes" id="UP000305526"/>
    </source>
</evidence>
<dbReference type="SUPFAM" id="SSF159800">
    <property type="entry name" value="PrpR receptor domain-like"/>
    <property type="match status" value="1"/>
</dbReference>
<dbReference type="Gene3D" id="3.40.50.2300">
    <property type="match status" value="1"/>
</dbReference>
<sequence length="636" mass="72180">MNKKMFNLVFVAPDQELAKFARIEADNLGCNMTILNAILDAPDISKLTDNHKSYDAVISRGGTAASLEKMLSIPVISINFSLSDLLNQLTPYKTRYKKLVLITYEKIAGIEYVAAALDLSIEFHSFQNQADIDRLLARYTPEEHLCIIGGVLVFQQAQQRNFNTILLKTASESVREAISRAISVSKFKHDVQRKASRLNTILSSVAEGVIVTDKFNRIELINPIAEKIIKNTHLNVIGKEISQLIPSSQTGSVIQSKKAHNGELIEIGGKTYVVNRMPILVNQECLGVICTLTEDNKIKHAEYKLRKREATKRGFIAKYCFDDILTRNDNMEKCKLLATIYSGTDANVLLYGESGVGKELFANSIHFASPRRDNPFIAINCAAIPENLLESELFGYEKGAFTGANKEGKTGLFELAHTGTLFLDEIAEMPLALQARLLRALQEKEIMRVGGNEVIPIDVRVISASNKNLTQEVVKERFRQDLYYRLNHLFLRIPTLSERPEDIAYLSELFLAEHKIDIDRLQYEALLSYLQSYSWQGNVRELKFMMQRLALMIGLFPQQSYLSLFKSFCLFEEPESREQHSNQDFKSRTLAFQVALIKQCLAEHNQDYQRVSQILNISKMTVYRYLKLDIHTQATL</sequence>
<name>A0ABY2XTB1_9PAST</name>
<dbReference type="InterPro" id="IPR027417">
    <property type="entry name" value="P-loop_NTPase"/>
</dbReference>
<gene>
    <name evidence="4" type="ORF">FHQ21_08835</name>
</gene>
<dbReference type="InterPro" id="IPR003593">
    <property type="entry name" value="AAA+_ATPase"/>
</dbReference>
<reference evidence="4 5" key="1">
    <citation type="submission" date="2019-05" db="EMBL/GenBank/DDBJ databases">
        <title>Pasteurellaceae isolates from reptiles.</title>
        <authorList>
            <person name="Bojesen A.M."/>
            <person name="Lund E."/>
        </authorList>
    </citation>
    <scope>NUCLEOTIDE SEQUENCE [LARGE SCALE GENOMIC DNA]</scope>
    <source>
        <strain evidence="4 5">ELNT2x</strain>
    </source>
</reference>
<dbReference type="SUPFAM" id="SSF52540">
    <property type="entry name" value="P-loop containing nucleoside triphosphate hydrolases"/>
    <property type="match status" value="1"/>
</dbReference>
<dbReference type="PROSITE" id="PS00675">
    <property type="entry name" value="SIGMA54_INTERACT_1"/>
    <property type="match status" value="1"/>
</dbReference>
<evidence type="ECO:0000313" key="4">
    <source>
        <dbReference type="EMBL" id="TNG90793.1"/>
    </source>
</evidence>
<keyword evidence="2" id="KW-0067">ATP-binding</keyword>
<dbReference type="Pfam" id="PF00158">
    <property type="entry name" value="Sigma54_activat"/>
    <property type="match status" value="1"/>
</dbReference>
<dbReference type="SMART" id="SM00091">
    <property type="entry name" value="PAS"/>
    <property type="match status" value="1"/>
</dbReference>
<dbReference type="SMART" id="SM00382">
    <property type="entry name" value="AAA"/>
    <property type="match status" value="1"/>
</dbReference>
<dbReference type="InterPro" id="IPR025662">
    <property type="entry name" value="Sigma_54_int_dom_ATP-bd_1"/>
</dbReference>
<dbReference type="InterPro" id="IPR025943">
    <property type="entry name" value="Sigma_54_int_dom_ATP-bd_2"/>
</dbReference>
<dbReference type="InterPro" id="IPR010524">
    <property type="entry name" value="Sig_transdc_resp-reg_PrpR_N"/>
</dbReference>
<proteinExistence type="predicted"/>
<keyword evidence="5" id="KW-1185">Reference proteome</keyword>
<comment type="caution">
    <text evidence="4">The sequence shown here is derived from an EMBL/GenBank/DDBJ whole genome shotgun (WGS) entry which is preliminary data.</text>
</comment>
<dbReference type="InterPro" id="IPR035965">
    <property type="entry name" value="PAS-like_dom_sf"/>
</dbReference>
<evidence type="ECO:0000259" key="3">
    <source>
        <dbReference type="PROSITE" id="PS50045"/>
    </source>
</evidence>
<evidence type="ECO:0000256" key="2">
    <source>
        <dbReference type="ARBA" id="ARBA00022840"/>
    </source>
</evidence>
<dbReference type="InterPro" id="IPR058031">
    <property type="entry name" value="AAA_lid_NorR"/>
</dbReference>
<dbReference type="SUPFAM" id="SSF55785">
    <property type="entry name" value="PYP-like sensor domain (PAS domain)"/>
    <property type="match status" value="1"/>
</dbReference>
<evidence type="ECO:0000256" key="1">
    <source>
        <dbReference type="ARBA" id="ARBA00022741"/>
    </source>
</evidence>
<organism evidence="4 5">
    <name type="scientific">Testudinibacter aquarius</name>
    <dbReference type="NCBI Taxonomy" id="1524974"/>
    <lineage>
        <taxon>Bacteria</taxon>
        <taxon>Pseudomonadati</taxon>
        <taxon>Pseudomonadota</taxon>
        <taxon>Gammaproteobacteria</taxon>
        <taxon>Pasteurellales</taxon>
        <taxon>Pasteurellaceae</taxon>
        <taxon>Testudinibacter</taxon>
    </lineage>
</organism>
<dbReference type="Gene3D" id="3.40.50.300">
    <property type="entry name" value="P-loop containing nucleotide triphosphate hydrolases"/>
    <property type="match status" value="1"/>
</dbReference>